<dbReference type="SUPFAM" id="SSF51905">
    <property type="entry name" value="FAD/NAD(P)-binding domain"/>
    <property type="match status" value="1"/>
</dbReference>
<dbReference type="STRING" id="2163413.A0A4P6XQV2"/>
<evidence type="ECO:0000313" key="5">
    <source>
        <dbReference type="EMBL" id="QBM89419.1"/>
    </source>
</evidence>
<keyword evidence="2" id="KW-0274">FAD</keyword>
<accession>A0A4P6XQV2</accession>
<keyword evidence="5" id="KW-0503">Monooxygenase</keyword>
<proteinExistence type="predicted"/>
<evidence type="ECO:0000256" key="2">
    <source>
        <dbReference type="ARBA" id="ARBA00022827"/>
    </source>
</evidence>
<feature type="domain" description="FAD-dependent urate hydroxylase HpyO/Asp monooxygenase CreE-like FAD/NAD(P)-binding" evidence="4">
    <location>
        <begin position="30"/>
        <end position="71"/>
    </location>
</feature>
<dbReference type="GO" id="GO:0050660">
    <property type="term" value="F:flavin adenine dinucleotide binding"/>
    <property type="evidence" value="ECO:0007669"/>
    <property type="project" value="InterPro"/>
</dbReference>
<sequence>MPTRTGYSGYTGSRDSPIKLSKLQVKKVGIIGGGASGAIVLDSLIQEGHVSEIVLFERRSALGGIWLFDDKSKLDPVPIIEAGATRAQLDPPLTNPLYSQNEGHGLGTHENERISQKLKLPPFAQERFEPTPAYQQMKTNIIEKMMTYSDEKHWGPAPGENYAEREVVQQYITRYINRHKDNEKVRLELGTTVEDVARVARVRSNENSRNEADSGAEGGNASDLPYRFRVTLRQRLADGTDLWYQEEFDSLVVATGHYHIPYIPKVPGSEIVQQKHPKVFEHAKFFVNGEKYKNQTVIVVGSRALGTDLTRFTADHAAQVYQLIRSVANTKKVLLRENVHIKPVIDQFRETKTGFEVVFADGSVVANPDHVLYATGYQFLYPFLEREFGDITAQGHIVPKLYQHTFLVGEPLLSVVGVPTDAISFRAFEFQAILLVRYLAGKVALPLILAQEQWLQTRYKKHGAKRSYHTIGAEDARPYMLELTELGKLEDPADFLGREFPVTTEEEVQEYVQAALARRDLWN</sequence>
<dbReference type="PANTHER" id="PTHR23023">
    <property type="entry name" value="DIMETHYLANILINE MONOOXYGENASE"/>
    <property type="match status" value="1"/>
</dbReference>
<keyword evidence="6" id="KW-1185">Reference proteome</keyword>
<dbReference type="AlphaFoldDB" id="A0A4P6XQV2"/>
<dbReference type="InterPro" id="IPR036188">
    <property type="entry name" value="FAD/NAD-bd_sf"/>
</dbReference>
<evidence type="ECO:0000313" key="6">
    <source>
        <dbReference type="Proteomes" id="UP000292447"/>
    </source>
</evidence>
<keyword evidence="3" id="KW-0560">Oxidoreductase</keyword>
<keyword evidence="1" id="KW-0285">Flavoprotein</keyword>
<dbReference type="InterPro" id="IPR038732">
    <property type="entry name" value="HpyO/CreE_NAD-binding"/>
</dbReference>
<dbReference type="PRINTS" id="PR00370">
    <property type="entry name" value="FMOXYGENASE"/>
</dbReference>
<organism evidence="5 6">
    <name type="scientific">Metschnikowia aff. pulcherrima</name>
    <dbReference type="NCBI Taxonomy" id="2163413"/>
    <lineage>
        <taxon>Eukaryota</taxon>
        <taxon>Fungi</taxon>
        <taxon>Dikarya</taxon>
        <taxon>Ascomycota</taxon>
        <taxon>Saccharomycotina</taxon>
        <taxon>Pichiomycetes</taxon>
        <taxon>Metschnikowiaceae</taxon>
        <taxon>Metschnikowia</taxon>
    </lineage>
</organism>
<name>A0A4P6XQV2_9ASCO</name>
<evidence type="ECO:0000256" key="3">
    <source>
        <dbReference type="ARBA" id="ARBA00023002"/>
    </source>
</evidence>
<dbReference type="InterPro" id="IPR050346">
    <property type="entry name" value="FMO-like"/>
</dbReference>
<dbReference type="PIRSF" id="PIRSF000332">
    <property type="entry name" value="FMO"/>
    <property type="match status" value="1"/>
</dbReference>
<protein>
    <submittedName>
        <fullName evidence="5">Flavin-binding monooxygenase-like</fullName>
    </submittedName>
</protein>
<dbReference type="GO" id="GO:0004497">
    <property type="term" value="F:monooxygenase activity"/>
    <property type="evidence" value="ECO:0007669"/>
    <property type="project" value="UniProtKB-KW"/>
</dbReference>
<evidence type="ECO:0000259" key="4">
    <source>
        <dbReference type="Pfam" id="PF13454"/>
    </source>
</evidence>
<dbReference type="Pfam" id="PF13738">
    <property type="entry name" value="Pyr_redox_3"/>
    <property type="match status" value="1"/>
</dbReference>
<dbReference type="GO" id="GO:0050661">
    <property type="term" value="F:NADP binding"/>
    <property type="evidence" value="ECO:0007669"/>
    <property type="project" value="InterPro"/>
</dbReference>
<evidence type="ECO:0000256" key="1">
    <source>
        <dbReference type="ARBA" id="ARBA00022630"/>
    </source>
</evidence>
<dbReference type="Proteomes" id="UP000292447">
    <property type="component" value="Chromosome IV"/>
</dbReference>
<gene>
    <name evidence="5" type="primary">MPUL0D04910</name>
    <name evidence="5" type="ORF">METSCH_D04910</name>
</gene>
<dbReference type="InterPro" id="IPR000960">
    <property type="entry name" value="Flavin_mOase"/>
</dbReference>
<dbReference type="EMBL" id="CP034459">
    <property type="protein sequence ID" value="QBM89419.1"/>
    <property type="molecule type" value="Genomic_DNA"/>
</dbReference>
<dbReference type="Pfam" id="PF13454">
    <property type="entry name" value="NAD_binding_9"/>
    <property type="match status" value="1"/>
</dbReference>
<reference evidence="6" key="1">
    <citation type="submission" date="2019-03" db="EMBL/GenBank/DDBJ databases">
        <title>Snf2 controls pulcherriminic acid biosynthesis and connects pigmentation and antifungal activity of the yeast Metschnikowia pulcherrima.</title>
        <authorList>
            <person name="Gore-Lloyd D."/>
            <person name="Sumann I."/>
            <person name="Brachmann A.O."/>
            <person name="Schneeberger K."/>
            <person name="Ortiz-Merino R.A."/>
            <person name="Moreno-Beltran M."/>
            <person name="Schlaefli M."/>
            <person name="Kirner P."/>
            <person name="Santos Kron A."/>
            <person name="Wolfe K.H."/>
            <person name="Piel J."/>
            <person name="Ahrens C.H."/>
            <person name="Henk D."/>
            <person name="Freimoser F.M."/>
        </authorList>
    </citation>
    <scope>NUCLEOTIDE SEQUENCE [LARGE SCALE GENOMIC DNA]</scope>
    <source>
        <strain evidence="6">APC 1.2</strain>
    </source>
</reference>
<dbReference type="Gene3D" id="3.50.50.60">
    <property type="entry name" value="FAD/NAD(P)-binding domain"/>
    <property type="match status" value="2"/>
</dbReference>